<dbReference type="Proteomes" id="UP000452141">
    <property type="component" value="Unassembled WGS sequence"/>
</dbReference>
<evidence type="ECO:0000313" key="1">
    <source>
        <dbReference type="EMBL" id="MST78925.1"/>
    </source>
</evidence>
<reference evidence="1 2" key="1">
    <citation type="submission" date="2019-08" db="EMBL/GenBank/DDBJ databases">
        <title>In-depth cultivation of the pig gut microbiome towards novel bacterial diversity and tailored functional studies.</title>
        <authorList>
            <person name="Wylensek D."/>
            <person name="Hitch T.C.A."/>
            <person name="Clavel T."/>
        </authorList>
    </citation>
    <scope>NUCLEOTIDE SEQUENCE [LARGE SCALE GENOMIC DNA]</scope>
    <source>
        <strain evidence="1 2">WCA-470BD-2E</strain>
    </source>
</reference>
<organism evidence="1 2">
    <name type="scientific">Lactobacillus equicursoris</name>
    <dbReference type="NCBI Taxonomy" id="420645"/>
    <lineage>
        <taxon>Bacteria</taxon>
        <taxon>Bacillati</taxon>
        <taxon>Bacillota</taxon>
        <taxon>Bacilli</taxon>
        <taxon>Lactobacillales</taxon>
        <taxon>Lactobacillaceae</taxon>
        <taxon>Lactobacillus</taxon>
    </lineage>
</organism>
<protein>
    <submittedName>
        <fullName evidence="1">Uncharacterized protein</fullName>
    </submittedName>
</protein>
<name>A0A844FKV7_9LACO</name>
<proteinExistence type="predicted"/>
<dbReference type="RefSeq" id="WP_154486151.1">
    <property type="nucleotide sequence ID" value="NZ_VUMW01000001.1"/>
</dbReference>
<comment type="caution">
    <text evidence="1">The sequence shown here is derived from an EMBL/GenBank/DDBJ whole genome shotgun (WGS) entry which is preliminary data.</text>
</comment>
<evidence type="ECO:0000313" key="2">
    <source>
        <dbReference type="Proteomes" id="UP000452141"/>
    </source>
</evidence>
<sequence length="82" mass="8955">MGLKAMNAPVFTVAKQKDVPLGTSFLRVFSFSEENIDYLVPGRFFFSTFFLPSQVTSKYNQPSMDLDNIVAGLTVAIGAALS</sequence>
<dbReference type="AlphaFoldDB" id="A0A844FKV7"/>
<gene>
    <name evidence="1" type="ORF">FYJ61_00165</name>
</gene>
<accession>A0A844FKV7</accession>
<dbReference type="EMBL" id="VUMW01000001">
    <property type="protein sequence ID" value="MST78925.1"/>
    <property type="molecule type" value="Genomic_DNA"/>
</dbReference>